<evidence type="ECO:0008006" key="4">
    <source>
        <dbReference type="Google" id="ProtNLM"/>
    </source>
</evidence>
<name>A0A918KED6_9ACTN</name>
<evidence type="ECO:0000313" key="3">
    <source>
        <dbReference type="Proteomes" id="UP000645555"/>
    </source>
</evidence>
<proteinExistence type="predicted"/>
<dbReference type="AlphaFoldDB" id="A0A918KED6"/>
<reference evidence="2" key="1">
    <citation type="journal article" date="2014" name="Int. J. Syst. Evol. Microbiol.">
        <title>Complete genome sequence of Corynebacterium casei LMG S-19264T (=DSM 44701T), isolated from a smear-ripened cheese.</title>
        <authorList>
            <consortium name="US DOE Joint Genome Institute (JGI-PGF)"/>
            <person name="Walter F."/>
            <person name="Albersmeier A."/>
            <person name="Kalinowski J."/>
            <person name="Ruckert C."/>
        </authorList>
    </citation>
    <scope>NUCLEOTIDE SEQUENCE</scope>
    <source>
        <strain evidence="2">JCM 4956</strain>
    </source>
</reference>
<keyword evidence="1" id="KW-0812">Transmembrane</keyword>
<dbReference type="Proteomes" id="UP000645555">
    <property type="component" value="Unassembled WGS sequence"/>
</dbReference>
<accession>A0A918KED6</accession>
<dbReference type="RefSeq" id="WP_190035969.1">
    <property type="nucleotide sequence ID" value="NZ_BMWD01000008.1"/>
</dbReference>
<protein>
    <recommendedName>
        <fullName evidence="4">Integral membrane protein</fullName>
    </recommendedName>
</protein>
<dbReference type="InterPro" id="IPR039708">
    <property type="entry name" value="MT1774/Rv1733c-like"/>
</dbReference>
<keyword evidence="3" id="KW-1185">Reference proteome</keyword>
<comment type="caution">
    <text evidence="2">The sequence shown here is derived from an EMBL/GenBank/DDBJ whole genome shotgun (WGS) entry which is preliminary data.</text>
</comment>
<keyword evidence="1" id="KW-1133">Transmembrane helix</keyword>
<sequence>MRALVRGWRWRHNALRRRSDVMEAWTVLVAAVLLWVGAPMAGLAAGWWAHDGARATAVAQHAERHRVRAEVTQHAPVAPPTAEGERQPTYRVTVRWTEPGGKARTDTARVPAGTQVGEHTDIWLNDRGRVVPAPVDESAVWQHTLTAAICATGVFAVGVLATHAVVRMVATRRRLAEWEREWARTGPDWRRHRT</sequence>
<organism evidence="2 3">
    <name type="scientific">Streptomyces fructofermentans</name>
    <dbReference type="NCBI Taxonomy" id="152141"/>
    <lineage>
        <taxon>Bacteria</taxon>
        <taxon>Bacillati</taxon>
        <taxon>Actinomycetota</taxon>
        <taxon>Actinomycetes</taxon>
        <taxon>Kitasatosporales</taxon>
        <taxon>Streptomycetaceae</taxon>
        <taxon>Streptomyces</taxon>
    </lineage>
</organism>
<gene>
    <name evidence="2" type="ORF">GCM10010515_28240</name>
</gene>
<feature type="transmembrane region" description="Helical" evidence="1">
    <location>
        <begin position="21"/>
        <end position="48"/>
    </location>
</feature>
<keyword evidence="1" id="KW-0472">Membrane</keyword>
<dbReference type="PANTHER" id="PTHR42305:SF1">
    <property type="entry name" value="MEMBRANE PROTEIN RV1733C-RELATED"/>
    <property type="match status" value="1"/>
</dbReference>
<dbReference type="PANTHER" id="PTHR42305">
    <property type="entry name" value="MEMBRANE PROTEIN RV1733C-RELATED"/>
    <property type="match status" value="1"/>
</dbReference>
<evidence type="ECO:0000313" key="2">
    <source>
        <dbReference type="EMBL" id="GGX58873.1"/>
    </source>
</evidence>
<feature type="transmembrane region" description="Helical" evidence="1">
    <location>
        <begin position="145"/>
        <end position="166"/>
    </location>
</feature>
<reference evidence="2" key="2">
    <citation type="submission" date="2020-09" db="EMBL/GenBank/DDBJ databases">
        <authorList>
            <person name="Sun Q."/>
            <person name="Ohkuma M."/>
        </authorList>
    </citation>
    <scope>NUCLEOTIDE SEQUENCE</scope>
    <source>
        <strain evidence="2">JCM 4956</strain>
    </source>
</reference>
<dbReference type="EMBL" id="BMWD01000008">
    <property type="protein sequence ID" value="GGX58873.1"/>
    <property type="molecule type" value="Genomic_DNA"/>
</dbReference>
<evidence type="ECO:0000256" key="1">
    <source>
        <dbReference type="SAM" id="Phobius"/>
    </source>
</evidence>